<protein>
    <submittedName>
        <fullName evidence="1">Uncharacterized protein</fullName>
    </submittedName>
</protein>
<name>A0A974D1M9_XENLA</name>
<sequence>MEHNLQQKAKRYTHPPVLHLGSSIILRGRLTLFVNLIIIPVQCSNCAYTLLKCYTPLHCKPHVIDLHDVSSWLT</sequence>
<evidence type="ECO:0000313" key="1">
    <source>
        <dbReference type="EMBL" id="OCT82647.1"/>
    </source>
</evidence>
<evidence type="ECO:0000313" key="2">
    <source>
        <dbReference type="Proteomes" id="UP000694892"/>
    </source>
</evidence>
<gene>
    <name evidence="1" type="ORF">XELAEV_18025176mg</name>
</gene>
<organism evidence="1 2">
    <name type="scientific">Xenopus laevis</name>
    <name type="common">African clawed frog</name>
    <dbReference type="NCBI Taxonomy" id="8355"/>
    <lineage>
        <taxon>Eukaryota</taxon>
        <taxon>Metazoa</taxon>
        <taxon>Chordata</taxon>
        <taxon>Craniata</taxon>
        <taxon>Vertebrata</taxon>
        <taxon>Euteleostomi</taxon>
        <taxon>Amphibia</taxon>
        <taxon>Batrachia</taxon>
        <taxon>Anura</taxon>
        <taxon>Pipoidea</taxon>
        <taxon>Pipidae</taxon>
        <taxon>Xenopodinae</taxon>
        <taxon>Xenopus</taxon>
        <taxon>Xenopus</taxon>
    </lineage>
</organism>
<dbReference type="Proteomes" id="UP000694892">
    <property type="component" value="Chromosome 4S"/>
</dbReference>
<reference evidence="2" key="1">
    <citation type="journal article" date="2016" name="Nature">
        <title>Genome evolution in the allotetraploid frog Xenopus laevis.</title>
        <authorList>
            <person name="Session A.M."/>
            <person name="Uno Y."/>
            <person name="Kwon T."/>
            <person name="Chapman J.A."/>
            <person name="Toyoda A."/>
            <person name="Takahashi S."/>
            <person name="Fukui A."/>
            <person name="Hikosaka A."/>
            <person name="Suzuki A."/>
            <person name="Kondo M."/>
            <person name="van Heeringen S.J."/>
            <person name="Quigley I."/>
            <person name="Heinz S."/>
            <person name="Ogino H."/>
            <person name="Ochi H."/>
            <person name="Hellsten U."/>
            <person name="Lyons J.B."/>
            <person name="Simakov O."/>
            <person name="Putnam N."/>
            <person name="Stites J."/>
            <person name="Kuroki Y."/>
            <person name="Tanaka T."/>
            <person name="Michiue T."/>
            <person name="Watanabe M."/>
            <person name="Bogdanovic O."/>
            <person name="Lister R."/>
            <person name="Georgiou G."/>
            <person name="Paranjpe S.S."/>
            <person name="van Kruijsbergen I."/>
            <person name="Shu S."/>
            <person name="Carlson J."/>
            <person name="Kinoshita T."/>
            <person name="Ohta Y."/>
            <person name="Mawaribuchi S."/>
            <person name="Jenkins J."/>
            <person name="Grimwood J."/>
            <person name="Schmutz J."/>
            <person name="Mitros T."/>
            <person name="Mozaffari S.V."/>
            <person name="Suzuki Y."/>
            <person name="Haramoto Y."/>
            <person name="Yamamoto T.S."/>
            <person name="Takagi C."/>
            <person name="Heald R."/>
            <person name="Miller K."/>
            <person name="Haudenschild C."/>
            <person name="Kitzman J."/>
            <person name="Nakayama T."/>
            <person name="Izutsu Y."/>
            <person name="Robert J."/>
            <person name="Fortriede J."/>
            <person name="Burns K."/>
            <person name="Lotay V."/>
            <person name="Karimi K."/>
            <person name="Yasuoka Y."/>
            <person name="Dichmann D.S."/>
            <person name="Flajnik M.F."/>
            <person name="Houston D.W."/>
            <person name="Shendure J."/>
            <person name="DuPasquier L."/>
            <person name="Vize P.D."/>
            <person name="Zorn A.M."/>
            <person name="Ito M."/>
            <person name="Marcotte E.M."/>
            <person name="Wallingford J.B."/>
            <person name="Ito Y."/>
            <person name="Asashima M."/>
            <person name="Ueno N."/>
            <person name="Matsuda Y."/>
            <person name="Veenstra G.J."/>
            <person name="Fujiyama A."/>
            <person name="Harland R.M."/>
            <person name="Taira M."/>
            <person name="Rokhsar D.S."/>
        </authorList>
    </citation>
    <scope>NUCLEOTIDE SEQUENCE [LARGE SCALE GENOMIC DNA]</scope>
    <source>
        <strain evidence="2">J</strain>
    </source>
</reference>
<proteinExistence type="predicted"/>
<dbReference type="EMBL" id="CM004473">
    <property type="protein sequence ID" value="OCT82647.1"/>
    <property type="molecule type" value="Genomic_DNA"/>
</dbReference>
<accession>A0A974D1M9</accession>
<dbReference type="AlphaFoldDB" id="A0A974D1M9"/>